<accession>A0AAJ6B5X2</accession>
<protein>
    <submittedName>
        <fullName evidence="1">Antirestriction protein ArdA</fullName>
    </submittedName>
</protein>
<evidence type="ECO:0000313" key="2">
    <source>
        <dbReference type="Proteomes" id="UP001214530"/>
    </source>
</evidence>
<sequence length="178" mass="20730">MAHDSNIAEAAIYVGTYAKYNDGSLFGKWLKLSDYSDITEFYEACALLHKDEQDPEYMFQDYEHIPEELVSECSLSEKFFMVRDALEDLGDSETTPFLIWCNNTGRKLSSEDTDDLIADFKDDYIGEYDSEKDFAYELAQQRNDLSEFAKSYFDYEAYANDLFGDSYWSEDGYVFYNS</sequence>
<name>A0AAJ6B5X2_9SPHI</name>
<reference evidence="1" key="1">
    <citation type="submission" date="2023-03" db="EMBL/GenBank/DDBJ databases">
        <title>Andean soil-derived lignocellulolytic bacterial consortium as a source of novel taxa and putative plastic-active enzymes.</title>
        <authorList>
            <person name="Diaz-Garcia L."/>
            <person name="Chuvochina M."/>
            <person name="Feuerriegel G."/>
            <person name="Bunk B."/>
            <person name="Sproer C."/>
            <person name="Streit W.R."/>
            <person name="Rodriguez L.M."/>
            <person name="Overmann J."/>
            <person name="Jimenez D.J."/>
        </authorList>
    </citation>
    <scope>NUCLEOTIDE SEQUENCE</scope>
    <source>
        <strain evidence="1">MAG 3858</strain>
    </source>
</reference>
<dbReference type="EMBL" id="CP119313">
    <property type="protein sequence ID" value="WEK17941.1"/>
    <property type="molecule type" value="Genomic_DNA"/>
</dbReference>
<evidence type="ECO:0000313" key="1">
    <source>
        <dbReference type="EMBL" id="WEK17941.1"/>
    </source>
</evidence>
<dbReference type="Proteomes" id="UP001214530">
    <property type="component" value="Chromosome"/>
</dbReference>
<proteinExistence type="predicted"/>
<dbReference type="Gene3D" id="1.10.10.1190">
    <property type="entry name" value="Antirestriction protein ArdA, domain 3"/>
    <property type="match status" value="1"/>
</dbReference>
<dbReference type="InterPro" id="IPR009899">
    <property type="entry name" value="ArdA"/>
</dbReference>
<dbReference type="Pfam" id="PF07275">
    <property type="entry name" value="ArdA"/>
    <property type="match status" value="1"/>
</dbReference>
<dbReference type="InterPro" id="IPR041895">
    <property type="entry name" value="ArdA_dom1"/>
</dbReference>
<dbReference type="InterPro" id="IPR041893">
    <property type="entry name" value="ArdA_dom3"/>
</dbReference>
<dbReference type="Gene3D" id="3.10.20.480">
    <property type="entry name" value="Antirestriction protein ArdA, domain 1"/>
    <property type="match status" value="1"/>
</dbReference>
<organism evidence="1 2">
    <name type="scientific">Candidatus Pedobacter colombiensis</name>
    <dbReference type="NCBI Taxonomy" id="3121371"/>
    <lineage>
        <taxon>Bacteria</taxon>
        <taxon>Pseudomonadati</taxon>
        <taxon>Bacteroidota</taxon>
        <taxon>Sphingobacteriia</taxon>
        <taxon>Sphingobacteriales</taxon>
        <taxon>Sphingobacteriaceae</taxon>
        <taxon>Pedobacter</taxon>
    </lineage>
</organism>
<dbReference type="AlphaFoldDB" id="A0AAJ6B5X2"/>
<gene>
    <name evidence="1" type="ORF">P0Y49_14155</name>
</gene>